<reference evidence="1" key="1">
    <citation type="journal article" date="2015" name="Nature">
        <title>Complex archaea that bridge the gap between prokaryotes and eukaryotes.</title>
        <authorList>
            <person name="Spang A."/>
            <person name="Saw J.H."/>
            <person name="Jorgensen S.L."/>
            <person name="Zaremba-Niedzwiedzka K."/>
            <person name="Martijn J."/>
            <person name="Lind A.E."/>
            <person name="van Eijk R."/>
            <person name="Schleper C."/>
            <person name="Guy L."/>
            <person name="Ettema T.J."/>
        </authorList>
    </citation>
    <scope>NUCLEOTIDE SEQUENCE</scope>
</reference>
<gene>
    <name evidence="1" type="ORF">LCGC14_1712800</name>
</gene>
<evidence type="ECO:0000313" key="1">
    <source>
        <dbReference type="EMBL" id="KKM13770.1"/>
    </source>
</evidence>
<name>A0A0F9KEN2_9ZZZZ</name>
<comment type="caution">
    <text evidence="1">The sequence shown here is derived from an EMBL/GenBank/DDBJ whole genome shotgun (WGS) entry which is preliminary data.</text>
</comment>
<sequence length="81" mass="8742">MGASISVNLLRELLIKYAGVPAKEAILVGDELDELREDVVTLTNSEIKNLTTAQKTLVAAQGAGKIILLHDITLKHIYADT</sequence>
<proteinExistence type="predicted"/>
<accession>A0A0F9KEN2</accession>
<feature type="non-terminal residue" evidence="1">
    <location>
        <position position="81"/>
    </location>
</feature>
<organism evidence="1">
    <name type="scientific">marine sediment metagenome</name>
    <dbReference type="NCBI Taxonomy" id="412755"/>
    <lineage>
        <taxon>unclassified sequences</taxon>
        <taxon>metagenomes</taxon>
        <taxon>ecological metagenomes</taxon>
    </lineage>
</organism>
<dbReference type="AlphaFoldDB" id="A0A0F9KEN2"/>
<protein>
    <submittedName>
        <fullName evidence="1">Uncharacterized protein</fullName>
    </submittedName>
</protein>
<dbReference type="EMBL" id="LAZR01015302">
    <property type="protein sequence ID" value="KKM13770.1"/>
    <property type="molecule type" value="Genomic_DNA"/>
</dbReference>